<dbReference type="AlphaFoldDB" id="A0AAC9IXB8"/>
<gene>
    <name evidence="1" type="ORF">AOC25_02680</name>
</gene>
<name>A0AAC9IXB8_9BURK</name>
<dbReference type="Proteomes" id="UP000182060">
    <property type="component" value="Chromosome"/>
</dbReference>
<sequence length="86" mass="9651">MDSPKRKNRQAKCIDGLLRNDLCGYLKNGGGCSPNLFYDLQASGLNGLSDFPVVYGAYELLYPKFWGLQLPLHKFFKNLFSSLSSL</sequence>
<evidence type="ECO:0000313" key="1">
    <source>
        <dbReference type="EMBL" id="APC00602.1"/>
    </source>
</evidence>
<evidence type="ECO:0000313" key="2">
    <source>
        <dbReference type="Proteomes" id="UP000182060"/>
    </source>
</evidence>
<protein>
    <submittedName>
        <fullName evidence="1">Uncharacterized protein</fullName>
    </submittedName>
</protein>
<proteinExistence type="predicted"/>
<dbReference type="EMBL" id="CP015017">
    <property type="protein sequence ID" value="APC00602.1"/>
    <property type="molecule type" value="Genomic_DNA"/>
</dbReference>
<reference evidence="1" key="1">
    <citation type="journal article" date="2017" name="Appl. Environ. Microbiol.">
        <title>Microdiversification of a pelagic Polynucleobacter species is mainly driven by acquisition of genomic islands from a partially interspecific gene pool.</title>
        <authorList>
            <person name="Hoetzinger M."/>
            <person name="Hahn M.W."/>
            <person name="Jezberova J."/>
            <person name="Schmidt J."/>
            <person name="Koll U."/>
        </authorList>
    </citation>
    <scope>NUCLEOTIDE SEQUENCE</scope>
    <source>
        <strain evidence="1">MWH-RechtKol4</strain>
    </source>
</reference>
<accession>A0AAC9IXB8</accession>
<organism evidence="1 2">
    <name type="scientific">Polynucleobacter asymbioticus</name>
    <dbReference type="NCBI Taxonomy" id="576611"/>
    <lineage>
        <taxon>Bacteria</taxon>
        <taxon>Pseudomonadati</taxon>
        <taxon>Pseudomonadota</taxon>
        <taxon>Betaproteobacteria</taxon>
        <taxon>Burkholderiales</taxon>
        <taxon>Burkholderiaceae</taxon>
        <taxon>Polynucleobacter</taxon>
    </lineage>
</organism>